<sequence>MPSTISDATCSSLHTRKATLHLRYNHTVDAPQDTPSTITNTTCSPLRTVTAMPHLRYSTNSSSPYILTMPRRSPTFTATAIRSASSQRETPKHLLVGGGKELCM</sequence>
<evidence type="ECO:0000313" key="2">
    <source>
        <dbReference type="Proteomes" id="UP001286313"/>
    </source>
</evidence>
<gene>
    <name evidence="1" type="ORF">Pcinc_005978</name>
</gene>
<name>A0AAE1KZK9_PETCI</name>
<keyword evidence="2" id="KW-1185">Reference proteome</keyword>
<dbReference type="AlphaFoldDB" id="A0AAE1KZK9"/>
<dbReference type="EMBL" id="JAWQEG010000446">
    <property type="protein sequence ID" value="KAK3890063.1"/>
    <property type="molecule type" value="Genomic_DNA"/>
</dbReference>
<protein>
    <submittedName>
        <fullName evidence="1">Uncharacterized protein</fullName>
    </submittedName>
</protein>
<accession>A0AAE1KZK9</accession>
<organism evidence="1 2">
    <name type="scientific">Petrolisthes cinctipes</name>
    <name type="common">Flat porcelain crab</name>
    <dbReference type="NCBI Taxonomy" id="88211"/>
    <lineage>
        <taxon>Eukaryota</taxon>
        <taxon>Metazoa</taxon>
        <taxon>Ecdysozoa</taxon>
        <taxon>Arthropoda</taxon>
        <taxon>Crustacea</taxon>
        <taxon>Multicrustacea</taxon>
        <taxon>Malacostraca</taxon>
        <taxon>Eumalacostraca</taxon>
        <taxon>Eucarida</taxon>
        <taxon>Decapoda</taxon>
        <taxon>Pleocyemata</taxon>
        <taxon>Anomura</taxon>
        <taxon>Galatheoidea</taxon>
        <taxon>Porcellanidae</taxon>
        <taxon>Petrolisthes</taxon>
    </lineage>
</organism>
<dbReference type="Proteomes" id="UP001286313">
    <property type="component" value="Unassembled WGS sequence"/>
</dbReference>
<reference evidence="1" key="1">
    <citation type="submission" date="2023-10" db="EMBL/GenBank/DDBJ databases">
        <title>Genome assemblies of two species of porcelain crab, Petrolisthes cinctipes and Petrolisthes manimaculis (Anomura: Porcellanidae).</title>
        <authorList>
            <person name="Angst P."/>
        </authorList>
    </citation>
    <scope>NUCLEOTIDE SEQUENCE</scope>
    <source>
        <strain evidence="1">PB745_01</strain>
        <tissue evidence="1">Gill</tissue>
    </source>
</reference>
<comment type="caution">
    <text evidence="1">The sequence shown here is derived from an EMBL/GenBank/DDBJ whole genome shotgun (WGS) entry which is preliminary data.</text>
</comment>
<proteinExistence type="predicted"/>
<evidence type="ECO:0000313" key="1">
    <source>
        <dbReference type="EMBL" id="KAK3890063.1"/>
    </source>
</evidence>